<comment type="pathway">
    <text evidence="2 11">Amino-acid degradation; L-lysine degradation via saccharopine pathway; glutaryl-CoA from L-lysine: step 6/6.</text>
</comment>
<keyword evidence="9 11" id="KW-0012">Acyltransferase</keyword>
<comment type="caution">
    <text evidence="15">The sequence shown here is derived from an EMBL/GenBank/DDBJ whole genome shotgun (WGS) entry which is preliminary data.</text>
</comment>
<dbReference type="InterPro" id="IPR050537">
    <property type="entry name" value="2-oxoacid_dehydrogenase"/>
</dbReference>
<dbReference type="CDD" id="cd06849">
    <property type="entry name" value="lipoyl_domain"/>
    <property type="match status" value="1"/>
</dbReference>
<comment type="similarity">
    <text evidence="3 11">Belongs to the 2-oxoacid dehydrogenase family.</text>
</comment>
<dbReference type="PROSITE" id="PS00189">
    <property type="entry name" value="LIPOYL"/>
    <property type="match status" value="1"/>
</dbReference>
<evidence type="ECO:0000256" key="8">
    <source>
        <dbReference type="ARBA" id="ARBA00022823"/>
    </source>
</evidence>
<dbReference type="EC" id="2.3.1.61" evidence="4 11"/>
<dbReference type="EMBL" id="JACYNP010000003">
    <property type="protein sequence ID" value="MBD8121078.1"/>
    <property type="molecule type" value="Genomic_DNA"/>
</dbReference>
<dbReference type="InterPro" id="IPR011053">
    <property type="entry name" value="Single_hybrid_motif"/>
</dbReference>
<dbReference type="Pfam" id="PF02817">
    <property type="entry name" value="E3_binding"/>
    <property type="match status" value="1"/>
</dbReference>
<dbReference type="SUPFAM" id="SSF52777">
    <property type="entry name" value="CoA-dependent acyltransferases"/>
    <property type="match status" value="1"/>
</dbReference>
<dbReference type="InterPro" id="IPR036625">
    <property type="entry name" value="E3-bd_dom_sf"/>
</dbReference>
<keyword evidence="7 11" id="KW-0808">Transferase</keyword>
<evidence type="ECO:0000256" key="6">
    <source>
        <dbReference type="ARBA" id="ARBA00022532"/>
    </source>
</evidence>
<dbReference type="RefSeq" id="WP_191943689.1">
    <property type="nucleotide sequence ID" value="NZ_JACYNP010000003.1"/>
</dbReference>
<evidence type="ECO:0000259" key="14">
    <source>
        <dbReference type="PROSITE" id="PS51826"/>
    </source>
</evidence>
<feature type="domain" description="Lipoyl-binding" evidence="13">
    <location>
        <begin position="2"/>
        <end position="77"/>
    </location>
</feature>
<reference evidence="15 16" key="1">
    <citation type="journal article" date="2020" name="FEMS Microbiol. Ecol.">
        <title>Temporal dynamics of bacterial communities during seed development and maturation.</title>
        <authorList>
            <person name="Chesneau G."/>
            <person name="Torres-Cortes G."/>
            <person name="Briand M."/>
            <person name="Darrasse A."/>
            <person name="Preveaux A."/>
            <person name="Marais C."/>
            <person name="Jacques M.A."/>
            <person name="Shade A."/>
            <person name="Barret M."/>
        </authorList>
    </citation>
    <scope>NUCLEOTIDE SEQUENCE [LARGE SCALE GENOMIC DNA]</scope>
    <source>
        <strain evidence="15 16">CFBP13723</strain>
    </source>
</reference>
<feature type="domain" description="Peripheral subunit-binding (PSBD)" evidence="14">
    <location>
        <begin position="117"/>
        <end position="154"/>
    </location>
</feature>
<dbReference type="Gene3D" id="3.30.559.10">
    <property type="entry name" value="Chloramphenicol acetyltransferase-like domain"/>
    <property type="match status" value="1"/>
</dbReference>
<dbReference type="InterPro" id="IPR003016">
    <property type="entry name" value="2-oxoA_DH_lipoyl-BS"/>
</dbReference>
<dbReference type="NCBIfam" id="NF004309">
    <property type="entry name" value="PRK05704.1"/>
    <property type="match status" value="1"/>
</dbReference>
<dbReference type="InterPro" id="IPR023213">
    <property type="entry name" value="CAT-like_dom_sf"/>
</dbReference>
<sequence length="415" mass="43019">MAIEIKAPSFPESVADGTVATWHKKPGDAVKRDELIVDIETDKVVLEVLAEADGVLGAIVAEEGATVLSNQLLGSIEEGGAAAAPAAAAPASAAAAPAQAAAPAAAPAAAAGDEDAIGAPAARKLAEENGINLASVKGTGKDGRVTKEDVVAAIEAKKSAPAAAPAAKPSATAAAPVAAAGDRTEKRVPMTRLRAKVAERLVEAQSNMAMLTTFNEVDMTEVMALRSKYKDLFEKSHNGVRLGFMSFFVKAATEALKRFPAVNASIDGSDIVYHGYADVGVAVSSDRGLVVPVLRNAEQMSLAEIEGGIATFGKKARDGKLSIDEMTGGTFTITNGGTFGSMMSTPIVNPPQAAILGMHNILQRPMAINGQVVIRPMMYLALSYDHRLIDGKEAVTFLVTIKNLLEDPARLLLDI</sequence>
<evidence type="ECO:0000256" key="9">
    <source>
        <dbReference type="ARBA" id="ARBA00023315"/>
    </source>
</evidence>
<dbReference type="PROSITE" id="PS50968">
    <property type="entry name" value="BIOTINYL_LIPOYL"/>
    <property type="match status" value="1"/>
</dbReference>
<evidence type="ECO:0000256" key="5">
    <source>
        <dbReference type="ARBA" id="ARBA00019511"/>
    </source>
</evidence>
<comment type="catalytic activity">
    <reaction evidence="10 11">
        <text>N(6)-[(R)-dihydrolipoyl]-L-lysyl-[protein] + succinyl-CoA = N(6)-[(R)-S(8)-succinyldihydrolipoyl]-L-lysyl-[protein] + CoA</text>
        <dbReference type="Rhea" id="RHEA:15213"/>
        <dbReference type="Rhea" id="RHEA-COMP:10475"/>
        <dbReference type="Rhea" id="RHEA-COMP:20092"/>
        <dbReference type="ChEBI" id="CHEBI:57287"/>
        <dbReference type="ChEBI" id="CHEBI:57292"/>
        <dbReference type="ChEBI" id="CHEBI:83100"/>
        <dbReference type="ChEBI" id="CHEBI:83120"/>
        <dbReference type="EC" id="2.3.1.61"/>
    </reaction>
</comment>
<dbReference type="InterPro" id="IPR001078">
    <property type="entry name" value="2-oxoacid_DH_actylTfrase"/>
</dbReference>
<dbReference type="InterPro" id="IPR006255">
    <property type="entry name" value="SucB"/>
</dbReference>
<dbReference type="Gene3D" id="4.10.320.10">
    <property type="entry name" value="E3-binding domain"/>
    <property type="match status" value="1"/>
</dbReference>
<dbReference type="SUPFAM" id="SSF51230">
    <property type="entry name" value="Single hybrid motif"/>
    <property type="match status" value="1"/>
</dbReference>
<dbReference type="InterPro" id="IPR004167">
    <property type="entry name" value="PSBD"/>
</dbReference>
<name>A0ABR9A4R2_9PSED</name>
<evidence type="ECO:0000256" key="1">
    <source>
        <dbReference type="ARBA" id="ARBA00004052"/>
    </source>
</evidence>
<evidence type="ECO:0000256" key="12">
    <source>
        <dbReference type="SAM" id="MobiDB-lite"/>
    </source>
</evidence>
<comment type="cofactor">
    <cofactor evidence="11">
        <name>(R)-lipoate</name>
        <dbReference type="ChEBI" id="CHEBI:83088"/>
    </cofactor>
    <text evidence="11">Binds 1 lipoyl cofactor covalently.</text>
</comment>
<evidence type="ECO:0000256" key="7">
    <source>
        <dbReference type="ARBA" id="ARBA00022679"/>
    </source>
</evidence>
<evidence type="ECO:0000256" key="10">
    <source>
        <dbReference type="ARBA" id="ARBA00052761"/>
    </source>
</evidence>
<dbReference type="PANTHER" id="PTHR43416:SF5">
    <property type="entry name" value="DIHYDROLIPOYLLYSINE-RESIDUE SUCCINYLTRANSFERASE COMPONENT OF 2-OXOGLUTARATE DEHYDROGENASE COMPLEX, MITOCHONDRIAL"/>
    <property type="match status" value="1"/>
</dbReference>
<dbReference type="SUPFAM" id="SSF47005">
    <property type="entry name" value="Peripheral subunit-binding domain of 2-oxo acid dehydrogenase complex"/>
    <property type="match status" value="1"/>
</dbReference>
<evidence type="ECO:0000256" key="2">
    <source>
        <dbReference type="ARBA" id="ARBA00005145"/>
    </source>
</evidence>
<organism evidence="15 16">
    <name type="scientific">Pseudomonas lutea</name>
    <dbReference type="NCBI Taxonomy" id="243924"/>
    <lineage>
        <taxon>Bacteria</taxon>
        <taxon>Pseudomonadati</taxon>
        <taxon>Pseudomonadota</taxon>
        <taxon>Gammaproteobacteria</taxon>
        <taxon>Pseudomonadales</taxon>
        <taxon>Pseudomonadaceae</taxon>
        <taxon>Pseudomonas</taxon>
    </lineage>
</organism>
<evidence type="ECO:0000256" key="11">
    <source>
        <dbReference type="RuleBase" id="RU361138"/>
    </source>
</evidence>
<dbReference type="NCBIfam" id="TIGR01347">
    <property type="entry name" value="sucB"/>
    <property type="match status" value="1"/>
</dbReference>
<feature type="compositionally biased region" description="Low complexity" evidence="12">
    <location>
        <begin position="162"/>
        <end position="180"/>
    </location>
</feature>
<accession>A0ABR9A4R2</accession>
<keyword evidence="16" id="KW-1185">Reference proteome</keyword>
<dbReference type="Proteomes" id="UP000625247">
    <property type="component" value="Unassembled WGS sequence"/>
</dbReference>
<gene>
    <name evidence="15" type="primary">odhB</name>
    <name evidence="15" type="ORF">IFT62_07630</name>
</gene>
<dbReference type="Pfam" id="PF00364">
    <property type="entry name" value="Biotin_lipoyl"/>
    <property type="match status" value="1"/>
</dbReference>
<dbReference type="PANTHER" id="PTHR43416">
    <property type="entry name" value="DIHYDROLIPOYLLYSINE-RESIDUE SUCCINYLTRANSFERASE COMPONENT OF 2-OXOGLUTARATE DEHYDROGENASE COMPLEX, MITOCHONDRIAL-RELATED"/>
    <property type="match status" value="1"/>
</dbReference>
<evidence type="ECO:0000259" key="13">
    <source>
        <dbReference type="PROSITE" id="PS50968"/>
    </source>
</evidence>
<dbReference type="PROSITE" id="PS51826">
    <property type="entry name" value="PSBD"/>
    <property type="match status" value="1"/>
</dbReference>
<evidence type="ECO:0000313" key="16">
    <source>
        <dbReference type="Proteomes" id="UP000625247"/>
    </source>
</evidence>
<keyword evidence="8 11" id="KW-0450">Lipoyl</keyword>
<dbReference type="Pfam" id="PF00198">
    <property type="entry name" value="2-oxoacid_dh"/>
    <property type="match status" value="1"/>
</dbReference>
<evidence type="ECO:0000256" key="4">
    <source>
        <dbReference type="ARBA" id="ARBA00012945"/>
    </source>
</evidence>
<keyword evidence="6 11" id="KW-0816">Tricarboxylic acid cycle</keyword>
<proteinExistence type="inferred from homology"/>
<dbReference type="Gene3D" id="2.40.50.100">
    <property type="match status" value="1"/>
</dbReference>
<evidence type="ECO:0000313" key="15">
    <source>
        <dbReference type="EMBL" id="MBD8121078.1"/>
    </source>
</evidence>
<protein>
    <recommendedName>
        <fullName evidence="5 11">Dihydrolipoyllysine-residue succinyltransferase component of 2-oxoglutarate dehydrogenase complex</fullName>
        <ecNumber evidence="4 11">2.3.1.61</ecNumber>
    </recommendedName>
    <alternativeName>
        <fullName evidence="11">2-oxoglutarate dehydrogenase complex component E2</fullName>
    </alternativeName>
</protein>
<dbReference type="InterPro" id="IPR000089">
    <property type="entry name" value="Biotin_lipoyl"/>
</dbReference>
<feature type="region of interest" description="Disordered" evidence="12">
    <location>
        <begin position="162"/>
        <end position="183"/>
    </location>
</feature>
<evidence type="ECO:0000256" key="3">
    <source>
        <dbReference type="ARBA" id="ARBA00007317"/>
    </source>
</evidence>
<dbReference type="GO" id="GO:0004149">
    <property type="term" value="F:dihydrolipoyllysine-residue succinyltransferase activity"/>
    <property type="evidence" value="ECO:0007669"/>
    <property type="project" value="UniProtKB-EC"/>
</dbReference>
<comment type="function">
    <text evidence="1 11">E2 component of the 2-oxoglutarate dehydrogenase (OGDH) complex which catalyzes the second step in the conversion of 2-oxoglutarate to succinyl-CoA and CO(2).</text>
</comment>